<evidence type="ECO:0000313" key="1">
    <source>
        <dbReference type="EMBL" id="MDX8415804.1"/>
    </source>
</evidence>
<dbReference type="PROSITE" id="PS51257">
    <property type="entry name" value="PROKAR_LIPOPROTEIN"/>
    <property type="match status" value="1"/>
</dbReference>
<gene>
    <name evidence="1" type="ORF">MOX91_06410</name>
</gene>
<dbReference type="Gene3D" id="2.60.40.10">
    <property type="entry name" value="Immunoglobulins"/>
    <property type="match status" value="1"/>
</dbReference>
<accession>A0ABU4WGY0</accession>
<keyword evidence="2" id="KW-1185">Reference proteome</keyword>
<dbReference type="Proteomes" id="UP001275932">
    <property type="component" value="Unassembled WGS sequence"/>
</dbReference>
<proteinExistence type="predicted"/>
<dbReference type="InterPro" id="IPR014756">
    <property type="entry name" value="Ig_E-set"/>
</dbReference>
<name>A0ABU4WGY0_9BACT</name>
<dbReference type="RefSeq" id="WP_370397254.1">
    <property type="nucleotide sequence ID" value="NZ_JALBUT010000006.1"/>
</dbReference>
<reference evidence="1 2" key="1">
    <citation type="submission" date="2022-03" db="EMBL/GenBank/DDBJ databases">
        <title>Novel taxa within the pig intestine.</title>
        <authorList>
            <person name="Wylensek D."/>
            <person name="Bishof K."/>
            <person name="Afrizal A."/>
            <person name="Clavel T."/>
        </authorList>
    </citation>
    <scope>NUCLEOTIDE SEQUENCE [LARGE SCALE GENOMIC DNA]</scope>
    <source>
        <strain evidence="1 2">CLA-KB-P66</strain>
    </source>
</reference>
<evidence type="ECO:0000313" key="2">
    <source>
        <dbReference type="Proteomes" id="UP001275932"/>
    </source>
</evidence>
<sequence>MSIVKIFKFLGGAFAGLIVAGCSSITNLSPEKFPQNPSGIYTLSMRAHINDGGVVKGSVKPFVVIDEQTLPMREISSRPGDRMYEFDYNMPKGRKEAKYYYILEYKSDTGAGGVVTRSFQSDNVYTLKVADRYIMNMQFDRGHIGAVVPVVGRGFNSQDKIKFGPVFATVESVTRDTISFVVPPLESDKTYDVELVSASGKSWIGAFRIDRSELEVSPAQIDINTGDIVNVIFNIGFKAGEKGYYIDVKTNIPSAVMMGEVFVKPGHDSVVVPLKGVADAKGKLFIRARGFAEKVVPVSISPAQIKAEPVDSATAEQVKEQVNEIDVDVK</sequence>
<comment type="caution">
    <text evidence="1">The sequence shown here is derived from an EMBL/GenBank/DDBJ whole genome shotgun (WGS) entry which is preliminary data.</text>
</comment>
<dbReference type="SUPFAM" id="SSF81296">
    <property type="entry name" value="E set domains"/>
    <property type="match status" value="1"/>
</dbReference>
<protein>
    <recommendedName>
        <fullName evidence="3">Lipoprotein</fullName>
    </recommendedName>
</protein>
<dbReference type="EMBL" id="JALBUT010000006">
    <property type="protein sequence ID" value="MDX8415804.1"/>
    <property type="molecule type" value="Genomic_DNA"/>
</dbReference>
<evidence type="ECO:0008006" key="3">
    <source>
        <dbReference type="Google" id="ProtNLM"/>
    </source>
</evidence>
<organism evidence="1 2">
    <name type="scientific">Intestinicryptomonas porci</name>
    <dbReference type="NCBI Taxonomy" id="2926320"/>
    <lineage>
        <taxon>Bacteria</taxon>
        <taxon>Pseudomonadati</taxon>
        <taxon>Verrucomicrobiota</taxon>
        <taxon>Opitutia</taxon>
        <taxon>Opitutales</taxon>
        <taxon>Intestinicryptomonaceae</taxon>
        <taxon>Intestinicryptomonas</taxon>
    </lineage>
</organism>
<dbReference type="InterPro" id="IPR013783">
    <property type="entry name" value="Ig-like_fold"/>
</dbReference>